<feature type="region of interest" description="Disordered" evidence="7">
    <location>
        <begin position="285"/>
        <end position="345"/>
    </location>
</feature>
<evidence type="ECO:0000256" key="6">
    <source>
        <dbReference type="PROSITE-ProRule" id="PRU00089"/>
    </source>
</evidence>
<evidence type="ECO:0000256" key="5">
    <source>
        <dbReference type="ARBA" id="ARBA00023242"/>
    </source>
</evidence>
<dbReference type="PROSITE" id="PS00658">
    <property type="entry name" value="FORK_HEAD_2"/>
    <property type="match status" value="1"/>
</dbReference>
<feature type="region of interest" description="Disordered" evidence="7">
    <location>
        <begin position="432"/>
        <end position="455"/>
    </location>
</feature>
<dbReference type="EMBL" id="ML994629">
    <property type="protein sequence ID" value="KAF2186460.1"/>
    <property type="molecule type" value="Genomic_DNA"/>
</dbReference>
<organism evidence="9 10">
    <name type="scientific">Zopfia rhizophila CBS 207.26</name>
    <dbReference type="NCBI Taxonomy" id="1314779"/>
    <lineage>
        <taxon>Eukaryota</taxon>
        <taxon>Fungi</taxon>
        <taxon>Dikarya</taxon>
        <taxon>Ascomycota</taxon>
        <taxon>Pezizomycotina</taxon>
        <taxon>Dothideomycetes</taxon>
        <taxon>Dothideomycetes incertae sedis</taxon>
        <taxon>Zopfiaceae</taxon>
        <taxon>Zopfia</taxon>
    </lineage>
</organism>
<dbReference type="OrthoDB" id="5954824at2759"/>
<comment type="subcellular location">
    <subcellularLocation>
        <location evidence="1 6">Nucleus</location>
    </subcellularLocation>
</comment>
<dbReference type="GO" id="GO:0000978">
    <property type="term" value="F:RNA polymerase II cis-regulatory region sequence-specific DNA binding"/>
    <property type="evidence" value="ECO:0007669"/>
    <property type="project" value="TreeGrafter"/>
</dbReference>
<evidence type="ECO:0000259" key="8">
    <source>
        <dbReference type="PROSITE" id="PS50039"/>
    </source>
</evidence>
<evidence type="ECO:0000256" key="7">
    <source>
        <dbReference type="SAM" id="MobiDB-lite"/>
    </source>
</evidence>
<keyword evidence="4" id="KW-0804">Transcription</keyword>
<protein>
    <recommendedName>
        <fullName evidence="8">Fork-head domain-containing protein</fullName>
    </recommendedName>
</protein>
<dbReference type="SUPFAM" id="SSF46785">
    <property type="entry name" value="Winged helix' DNA-binding domain"/>
    <property type="match status" value="1"/>
</dbReference>
<dbReference type="GO" id="GO:0000981">
    <property type="term" value="F:DNA-binding transcription factor activity, RNA polymerase II-specific"/>
    <property type="evidence" value="ECO:0007669"/>
    <property type="project" value="TreeGrafter"/>
</dbReference>
<dbReference type="Pfam" id="PF00250">
    <property type="entry name" value="Forkhead"/>
    <property type="match status" value="1"/>
</dbReference>
<evidence type="ECO:0000313" key="10">
    <source>
        <dbReference type="Proteomes" id="UP000800200"/>
    </source>
</evidence>
<dbReference type="InterPro" id="IPR036390">
    <property type="entry name" value="WH_DNA-bd_sf"/>
</dbReference>
<dbReference type="InterPro" id="IPR001766">
    <property type="entry name" value="Fork_head_dom"/>
</dbReference>
<evidence type="ECO:0000313" key="9">
    <source>
        <dbReference type="EMBL" id="KAF2186460.1"/>
    </source>
</evidence>
<dbReference type="SMART" id="SM00339">
    <property type="entry name" value="FH"/>
    <property type="match status" value="1"/>
</dbReference>
<feature type="compositionally biased region" description="Basic residues" evidence="7">
    <location>
        <begin position="323"/>
        <end position="332"/>
    </location>
</feature>
<dbReference type="Proteomes" id="UP000800200">
    <property type="component" value="Unassembled WGS sequence"/>
</dbReference>
<feature type="compositionally biased region" description="Basic residues" evidence="7">
    <location>
        <begin position="289"/>
        <end position="304"/>
    </location>
</feature>
<evidence type="ECO:0000256" key="3">
    <source>
        <dbReference type="ARBA" id="ARBA00023125"/>
    </source>
</evidence>
<keyword evidence="3 6" id="KW-0238">DNA-binding</keyword>
<dbReference type="InterPro" id="IPR036388">
    <property type="entry name" value="WH-like_DNA-bd_sf"/>
</dbReference>
<reference evidence="9" key="1">
    <citation type="journal article" date="2020" name="Stud. Mycol.">
        <title>101 Dothideomycetes genomes: a test case for predicting lifestyles and emergence of pathogens.</title>
        <authorList>
            <person name="Haridas S."/>
            <person name="Albert R."/>
            <person name="Binder M."/>
            <person name="Bloem J."/>
            <person name="Labutti K."/>
            <person name="Salamov A."/>
            <person name="Andreopoulos B."/>
            <person name="Baker S."/>
            <person name="Barry K."/>
            <person name="Bills G."/>
            <person name="Bluhm B."/>
            <person name="Cannon C."/>
            <person name="Castanera R."/>
            <person name="Culley D."/>
            <person name="Daum C."/>
            <person name="Ezra D."/>
            <person name="Gonzalez J."/>
            <person name="Henrissat B."/>
            <person name="Kuo A."/>
            <person name="Liang C."/>
            <person name="Lipzen A."/>
            <person name="Lutzoni F."/>
            <person name="Magnuson J."/>
            <person name="Mondo S."/>
            <person name="Nolan M."/>
            <person name="Ohm R."/>
            <person name="Pangilinan J."/>
            <person name="Park H.-J."/>
            <person name="Ramirez L."/>
            <person name="Alfaro M."/>
            <person name="Sun H."/>
            <person name="Tritt A."/>
            <person name="Yoshinaga Y."/>
            <person name="Zwiers L.-H."/>
            <person name="Turgeon B."/>
            <person name="Goodwin S."/>
            <person name="Spatafora J."/>
            <person name="Crous P."/>
            <person name="Grigoriev I."/>
        </authorList>
    </citation>
    <scope>NUCLEOTIDE SEQUENCE</scope>
    <source>
        <strain evidence="9">CBS 207.26</strain>
    </source>
</reference>
<evidence type="ECO:0000256" key="4">
    <source>
        <dbReference type="ARBA" id="ARBA00023163"/>
    </source>
</evidence>
<keyword evidence="2" id="KW-0805">Transcription regulation</keyword>
<feature type="domain" description="Fork-head" evidence="8">
    <location>
        <begin position="199"/>
        <end position="295"/>
    </location>
</feature>
<dbReference type="PANTHER" id="PTHR45881:SF5">
    <property type="entry name" value="FORK-HEAD DOMAIN-CONTAINING PROTEIN"/>
    <property type="match status" value="1"/>
</dbReference>
<keyword evidence="5 6" id="KW-0539">Nucleus</keyword>
<dbReference type="PANTHER" id="PTHR45881">
    <property type="entry name" value="CHECKPOINT SUPPRESSOR 1-LIKE, ISOFORM A-RELATED"/>
    <property type="match status" value="1"/>
</dbReference>
<evidence type="ECO:0000256" key="1">
    <source>
        <dbReference type="ARBA" id="ARBA00004123"/>
    </source>
</evidence>
<dbReference type="InterPro" id="IPR030456">
    <property type="entry name" value="TF_fork_head_CS_2"/>
</dbReference>
<dbReference type="Gene3D" id="1.10.10.10">
    <property type="entry name" value="Winged helix-like DNA-binding domain superfamily/Winged helix DNA-binding domain"/>
    <property type="match status" value="1"/>
</dbReference>
<feature type="compositionally biased region" description="Basic and acidic residues" evidence="7">
    <location>
        <begin position="175"/>
        <end position="198"/>
    </location>
</feature>
<feature type="region of interest" description="Disordered" evidence="7">
    <location>
        <begin position="163"/>
        <end position="198"/>
    </location>
</feature>
<feature type="compositionally biased region" description="Basic and acidic residues" evidence="7">
    <location>
        <begin position="333"/>
        <end position="342"/>
    </location>
</feature>
<name>A0A6A6E8H6_9PEZI</name>
<gene>
    <name evidence="9" type="ORF">K469DRAFT_663344</name>
</gene>
<accession>A0A6A6E8H6</accession>
<dbReference type="GO" id="GO:0005634">
    <property type="term" value="C:nucleus"/>
    <property type="evidence" value="ECO:0007669"/>
    <property type="project" value="UniProtKB-SubCell"/>
</dbReference>
<dbReference type="AlphaFoldDB" id="A0A6A6E8H6"/>
<dbReference type="PROSITE" id="PS50039">
    <property type="entry name" value="FORK_HEAD_3"/>
    <property type="match status" value="1"/>
</dbReference>
<feature type="compositionally biased region" description="Low complexity" evidence="7">
    <location>
        <begin position="309"/>
        <end position="322"/>
    </location>
</feature>
<sequence>MATTFPDSHEDSPRELQPRFQATLMGIDETDQLEWSSTCGLPLSSGYHMPALHTPDSAALFDYAPDGLPYNNNYNLTYSALNTGSSSPRSYTNGLVLTGSVGNMSESYPPSAYLIQPQKQQEISHLSDQVPSGRLLQIHDDFDNQCAPMVKVEDLGSYDTPGYEPDNCLQGASTPHKDPPMPSNDSDRNECGGDDAAVDKEQPYAQLIYRALMQSPGHMMILRDIYNWFKQNTDKAADKETKGWQNSIRHNLSMNGAFEKVDQPCEEAKKGFMWRLTDEAIREGVKSTTRYRSKMPNKRGHRSQHPQPQRQASGAKGGQAARRAAKLKRSHRRNEGYSHRSDPYISRSVPASEYRYSPPFGSLPSSSMPYPPSPYYNSEVDLCRPTKHDDFGSTMIGPGLDLLPTRPYSASPQQPLCTDPAYMVPCQSSEPLFYGEPSPSSSGDEPLTPDSAGGDWDMDVAMPTSTSFVFDDMAPNYMH</sequence>
<keyword evidence="10" id="KW-1185">Reference proteome</keyword>
<evidence type="ECO:0000256" key="2">
    <source>
        <dbReference type="ARBA" id="ARBA00023015"/>
    </source>
</evidence>
<proteinExistence type="predicted"/>
<feature type="DNA-binding region" description="Fork-head" evidence="6">
    <location>
        <begin position="199"/>
        <end position="295"/>
    </location>
</feature>